<feature type="chain" id="PRO_5013069536" evidence="1">
    <location>
        <begin position="25"/>
        <end position="565"/>
    </location>
</feature>
<dbReference type="EMBL" id="FUZA01000008">
    <property type="protein sequence ID" value="SKC15016.1"/>
    <property type="molecule type" value="Genomic_DNA"/>
</dbReference>
<organism evidence="2 3">
    <name type="scientific">Dyadobacter psychrophilus</name>
    <dbReference type="NCBI Taxonomy" id="651661"/>
    <lineage>
        <taxon>Bacteria</taxon>
        <taxon>Pseudomonadati</taxon>
        <taxon>Bacteroidota</taxon>
        <taxon>Cytophagia</taxon>
        <taxon>Cytophagales</taxon>
        <taxon>Spirosomataceae</taxon>
        <taxon>Dyadobacter</taxon>
    </lineage>
</organism>
<name>A0A1T5H2X9_9BACT</name>
<dbReference type="STRING" id="651661.SAMN05660293_04773"/>
<reference evidence="3" key="1">
    <citation type="submission" date="2017-02" db="EMBL/GenBank/DDBJ databases">
        <authorList>
            <person name="Varghese N."/>
            <person name="Submissions S."/>
        </authorList>
    </citation>
    <scope>NUCLEOTIDE SEQUENCE [LARGE SCALE GENOMIC DNA]</scope>
    <source>
        <strain evidence="3">DSM 22270</strain>
    </source>
</reference>
<sequence length="565" mass="62831">MRFLKSKILLLAAVGFLSSCEKEAFVDINKNPDALTEIPPQNQFLQATVAIHNQDFEAFYDLYRRIMPWMQYTTPPNGNQGSYTLNFDNFANRYGRLYNGVGDRLYDLEQLVSKLDAAEQPRYDQMIQLSRILKAYYTFYVSDIYGSLPYTEAFQGRYGGTLQPKYDTQQEIFAKLDAEIKAAVTALKATPSVPQYSLGANYDQYYKGDISKWIKAANALRLRMAMRVQKADPAAGTAIITDVLAQPATDLMSSNADAWIFIGNANFTGDAAGGNWNTDELRAPKPMVDFMWTNKDPRIDAFFTPNQYAQATINLLIADKQLPAGTTEGRRYVGSFTSPDESRLTANIQRYYTLKTIKSNNQTVDTLSYIQPRLFNTGKADAAGNAGTGQSYLPVITYAEYCFMRAEIAFKTTGAAAAKTWYEAGVKSSLDWYNEVGVNAKLTNYTPTTAAEITAYLAQPGVAFDAAKAMDQIASQSYLNFMKQPQEGWALYKRTGYPNATSVVPLPRVSYLNVPLTIPRRAPITLPSQSDPNFANKKAAYDAMAALPGFGDLTSAAGRVWWDKP</sequence>
<dbReference type="SUPFAM" id="SSF48452">
    <property type="entry name" value="TPR-like"/>
    <property type="match status" value="1"/>
</dbReference>
<proteinExistence type="predicted"/>
<evidence type="ECO:0000313" key="2">
    <source>
        <dbReference type="EMBL" id="SKC15016.1"/>
    </source>
</evidence>
<dbReference type="Gene3D" id="1.25.40.390">
    <property type="match status" value="1"/>
</dbReference>
<dbReference type="OrthoDB" id="843771at2"/>
<gene>
    <name evidence="2" type="ORF">SAMN05660293_04773</name>
</gene>
<feature type="signal peptide" evidence="1">
    <location>
        <begin position="1"/>
        <end position="24"/>
    </location>
</feature>
<dbReference type="Pfam" id="PF12771">
    <property type="entry name" value="SusD-like_2"/>
    <property type="match status" value="1"/>
</dbReference>
<dbReference type="AlphaFoldDB" id="A0A1T5H2X9"/>
<dbReference type="Proteomes" id="UP000190897">
    <property type="component" value="Unassembled WGS sequence"/>
</dbReference>
<dbReference type="RefSeq" id="WP_082217237.1">
    <property type="nucleotide sequence ID" value="NZ_FUZA01000008.1"/>
</dbReference>
<evidence type="ECO:0000256" key="1">
    <source>
        <dbReference type="SAM" id="SignalP"/>
    </source>
</evidence>
<protein>
    <submittedName>
        <fullName evidence="2">Starch-binding associating with outer membrane</fullName>
    </submittedName>
</protein>
<accession>A0A1T5H2X9</accession>
<dbReference type="PROSITE" id="PS51257">
    <property type="entry name" value="PROKAR_LIPOPROTEIN"/>
    <property type="match status" value="1"/>
</dbReference>
<dbReference type="InterPro" id="IPR011990">
    <property type="entry name" value="TPR-like_helical_dom_sf"/>
</dbReference>
<keyword evidence="3" id="KW-1185">Reference proteome</keyword>
<dbReference type="InterPro" id="IPR041662">
    <property type="entry name" value="SusD-like_2"/>
</dbReference>
<keyword evidence="1" id="KW-0732">Signal</keyword>
<evidence type="ECO:0000313" key="3">
    <source>
        <dbReference type="Proteomes" id="UP000190897"/>
    </source>
</evidence>